<keyword evidence="1" id="KW-0175">Coiled coil</keyword>
<name>A0A7W7QLI6_9ACTN</name>
<accession>A0A7W7QLI6</accession>
<feature type="coiled-coil region" evidence="1">
    <location>
        <begin position="31"/>
        <end position="58"/>
    </location>
</feature>
<evidence type="ECO:0000256" key="1">
    <source>
        <dbReference type="SAM" id="Coils"/>
    </source>
</evidence>
<dbReference type="RefSeq" id="WP_184714444.1">
    <property type="nucleotide sequence ID" value="NZ_JACHJP010000002.1"/>
</dbReference>
<evidence type="ECO:0000256" key="2">
    <source>
        <dbReference type="SAM" id="Phobius"/>
    </source>
</evidence>
<protein>
    <submittedName>
        <fullName evidence="3">Uncharacterized protein</fullName>
    </submittedName>
</protein>
<dbReference type="EMBL" id="JACHJP010000002">
    <property type="protein sequence ID" value="MBB4915815.1"/>
    <property type="molecule type" value="Genomic_DNA"/>
</dbReference>
<dbReference type="Proteomes" id="UP000552644">
    <property type="component" value="Unassembled WGS sequence"/>
</dbReference>
<feature type="transmembrane region" description="Helical" evidence="2">
    <location>
        <begin position="90"/>
        <end position="113"/>
    </location>
</feature>
<sequence length="121" mass="12987">MTTARRRWIGVALVALALVLAGLSTLTFLRAEETRERLDGQRRKVAELLAEADGVKETDQVRHDELAGEAARYSGFAAADEEEYGSRHTAAVLLGAGASASLAGCLILLLPAVRGSRRQRV</sequence>
<evidence type="ECO:0000313" key="3">
    <source>
        <dbReference type="EMBL" id="MBB4915815.1"/>
    </source>
</evidence>
<keyword evidence="2" id="KW-0812">Transmembrane</keyword>
<keyword evidence="2" id="KW-1133">Transmembrane helix</keyword>
<proteinExistence type="predicted"/>
<keyword evidence="2" id="KW-0472">Membrane</keyword>
<evidence type="ECO:0000313" key="4">
    <source>
        <dbReference type="Proteomes" id="UP000552644"/>
    </source>
</evidence>
<comment type="caution">
    <text evidence="3">The sequence shown here is derived from an EMBL/GenBank/DDBJ whole genome shotgun (WGS) entry which is preliminary data.</text>
</comment>
<dbReference type="AlphaFoldDB" id="A0A7W7QLI6"/>
<keyword evidence="4" id="KW-1185">Reference proteome</keyword>
<reference evidence="3 4" key="1">
    <citation type="submission" date="2020-08" db="EMBL/GenBank/DDBJ databases">
        <title>Genomic Encyclopedia of Type Strains, Phase III (KMG-III): the genomes of soil and plant-associated and newly described type strains.</title>
        <authorList>
            <person name="Whitman W."/>
        </authorList>
    </citation>
    <scope>NUCLEOTIDE SEQUENCE [LARGE SCALE GENOMIC DNA]</scope>
    <source>
        <strain evidence="3 4">CECT 8840</strain>
    </source>
</reference>
<gene>
    <name evidence="3" type="ORF">FHS44_002900</name>
</gene>
<organism evidence="3 4">
    <name type="scientific">Streptosporangium saharense</name>
    <dbReference type="NCBI Taxonomy" id="1706840"/>
    <lineage>
        <taxon>Bacteria</taxon>
        <taxon>Bacillati</taxon>
        <taxon>Actinomycetota</taxon>
        <taxon>Actinomycetes</taxon>
        <taxon>Streptosporangiales</taxon>
        <taxon>Streptosporangiaceae</taxon>
        <taxon>Streptosporangium</taxon>
    </lineage>
</organism>